<reference evidence="2" key="1">
    <citation type="submission" date="2013-12" db="EMBL/GenBank/DDBJ databases">
        <title>Genetic environments surrounding aac(6')-Ial.</title>
        <authorList>
            <person name="Tada T."/>
            <person name="Miyoshi-Akiyama T."/>
            <person name="Kirikae T."/>
        </authorList>
    </citation>
    <scope>NUCLEOTIDE SEQUENCE</scope>
    <source>
        <strain evidence="2">IOMTU 115</strain>
    </source>
</reference>
<organism evidence="2">
    <name type="scientific">Serratia marcescens</name>
    <dbReference type="NCBI Taxonomy" id="615"/>
    <lineage>
        <taxon>Bacteria</taxon>
        <taxon>Pseudomonadati</taxon>
        <taxon>Pseudomonadota</taxon>
        <taxon>Gammaproteobacteria</taxon>
        <taxon>Enterobacterales</taxon>
        <taxon>Yersiniaceae</taxon>
        <taxon>Serratia</taxon>
    </lineage>
</organism>
<feature type="compositionally biased region" description="Basic residues" evidence="1">
    <location>
        <begin position="20"/>
        <end position="34"/>
    </location>
</feature>
<dbReference type="EMBL" id="AB894481">
    <property type="protein sequence ID" value="BAO21103.1"/>
    <property type="molecule type" value="Genomic_DNA"/>
</dbReference>
<dbReference type="AlphaFoldDB" id="V5YUV8"/>
<name>V5YUV8_SERMA</name>
<proteinExistence type="predicted"/>
<feature type="region of interest" description="Disordered" evidence="1">
    <location>
        <begin position="1"/>
        <end position="44"/>
    </location>
</feature>
<accession>V5YUV8</accession>
<protein>
    <submittedName>
        <fullName evidence="2">p-hydroxybenzoic acid efflux system membrane protein</fullName>
    </submittedName>
</protein>
<sequence>MPDKIVNPRRLQQAAQEKKQRQRHQQLEKHRRKRQSEDDHNRKQTHHFFLIVHCAGERHISPFTFSLHFSVRAPQILTRQLVQVTNPKKG</sequence>
<gene>
    <name evidence="2" type="primary">aaeX</name>
</gene>
<evidence type="ECO:0000313" key="2">
    <source>
        <dbReference type="EMBL" id="BAO21103.1"/>
    </source>
</evidence>
<evidence type="ECO:0000256" key="1">
    <source>
        <dbReference type="SAM" id="MobiDB-lite"/>
    </source>
</evidence>